<reference evidence="2 3" key="1">
    <citation type="journal article" date="2023" name="Plants (Basel)">
        <title>Bridging the Gap: Combining Genomics and Transcriptomics Approaches to Understand Stylosanthes scabra, an Orphan Legume from the Brazilian Caatinga.</title>
        <authorList>
            <person name="Ferreira-Neto J.R.C."/>
            <person name="da Silva M.D."/>
            <person name="Binneck E."/>
            <person name="de Melo N.F."/>
            <person name="da Silva R.H."/>
            <person name="de Melo A.L.T.M."/>
            <person name="Pandolfi V."/>
            <person name="Bustamante F.O."/>
            <person name="Brasileiro-Vidal A.C."/>
            <person name="Benko-Iseppon A.M."/>
        </authorList>
    </citation>
    <scope>NUCLEOTIDE SEQUENCE [LARGE SCALE GENOMIC DNA]</scope>
    <source>
        <tissue evidence="2">Leaves</tissue>
    </source>
</reference>
<protein>
    <recommendedName>
        <fullName evidence="4">RNase H type-1 domain-containing protein</fullName>
    </recommendedName>
</protein>
<feature type="region of interest" description="Disordered" evidence="1">
    <location>
        <begin position="59"/>
        <end position="92"/>
    </location>
</feature>
<evidence type="ECO:0000313" key="3">
    <source>
        <dbReference type="Proteomes" id="UP001341840"/>
    </source>
</evidence>
<gene>
    <name evidence="2" type="ORF">PIB30_099553</name>
</gene>
<evidence type="ECO:0000313" key="2">
    <source>
        <dbReference type="EMBL" id="MED6214081.1"/>
    </source>
</evidence>
<proteinExistence type="predicted"/>
<organism evidence="2 3">
    <name type="scientific">Stylosanthes scabra</name>
    <dbReference type="NCBI Taxonomy" id="79078"/>
    <lineage>
        <taxon>Eukaryota</taxon>
        <taxon>Viridiplantae</taxon>
        <taxon>Streptophyta</taxon>
        <taxon>Embryophyta</taxon>
        <taxon>Tracheophyta</taxon>
        <taxon>Spermatophyta</taxon>
        <taxon>Magnoliopsida</taxon>
        <taxon>eudicotyledons</taxon>
        <taxon>Gunneridae</taxon>
        <taxon>Pentapetalae</taxon>
        <taxon>rosids</taxon>
        <taxon>fabids</taxon>
        <taxon>Fabales</taxon>
        <taxon>Fabaceae</taxon>
        <taxon>Papilionoideae</taxon>
        <taxon>50 kb inversion clade</taxon>
        <taxon>dalbergioids sensu lato</taxon>
        <taxon>Dalbergieae</taxon>
        <taxon>Pterocarpus clade</taxon>
        <taxon>Stylosanthes</taxon>
    </lineage>
</organism>
<keyword evidence="3" id="KW-1185">Reference proteome</keyword>
<dbReference type="Proteomes" id="UP001341840">
    <property type="component" value="Unassembled WGS sequence"/>
</dbReference>
<feature type="compositionally biased region" description="Polar residues" evidence="1">
    <location>
        <begin position="68"/>
        <end position="77"/>
    </location>
</feature>
<sequence>MRHPPLTWIVDGNQRDDEQRLERVEVRHQFREANKVADKLTNLMLDDENNHRKEILFIKKGAAKTSKRANSGAQSLKTPGDRPARPLRRSSQ</sequence>
<name>A0ABU6YVS8_9FABA</name>
<comment type="caution">
    <text evidence="2">The sequence shown here is derived from an EMBL/GenBank/DDBJ whole genome shotgun (WGS) entry which is preliminary data.</text>
</comment>
<dbReference type="EMBL" id="JASCZI010244333">
    <property type="protein sequence ID" value="MED6214081.1"/>
    <property type="molecule type" value="Genomic_DNA"/>
</dbReference>
<evidence type="ECO:0008006" key="4">
    <source>
        <dbReference type="Google" id="ProtNLM"/>
    </source>
</evidence>
<accession>A0ABU6YVS8</accession>
<evidence type="ECO:0000256" key="1">
    <source>
        <dbReference type="SAM" id="MobiDB-lite"/>
    </source>
</evidence>